<organism evidence="2 3">
    <name type="scientific">Asaccharospora irregularis DSM 2635</name>
    <dbReference type="NCBI Taxonomy" id="1121321"/>
    <lineage>
        <taxon>Bacteria</taxon>
        <taxon>Bacillati</taxon>
        <taxon>Bacillota</taxon>
        <taxon>Clostridia</taxon>
        <taxon>Peptostreptococcales</taxon>
        <taxon>Peptostreptococcaceae</taxon>
        <taxon>Asaccharospora</taxon>
    </lineage>
</organism>
<dbReference type="STRING" id="1121321.SAMN04488530_15410"/>
<evidence type="ECO:0008006" key="4">
    <source>
        <dbReference type="Google" id="ProtNLM"/>
    </source>
</evidence>
<dbReference type="EMBL" id="FQWX01000054">
    <property type="protein sequence ID" value="SHH47359.1"/>
    <property type="molecule type" value="Genomic_DNA"/>
</dbReference>
<reference evidence="3" key="1">
    <citation type="submission" date="2016-11" db="EMBL/GenBank/DDBJ databases">
        <authorList>
            <person name="Varghese N."/>
            <person name="Submissions S."/>
        </authorList>
    </citation>
    <scope>NUCLEOTIDE SEQUENCE [LARGE SCALE GENOMIC DNA]</scope>
    <source>
        <strain evidence="3">DSM 2635</strain>
    </source>
</reference>
<accession>A0A1M5T9F5</accession>
<feature type="transmembrane region" description="Helical" evidence="1">
    <location>
        <begin position="20"/>
        <end position="40"/>
    </location>
</feature>
<evidence type="ECO:0000256" key="1">
    <source>
        <dbReference type="SAM" id="Phobius"/>
    </source>
</evidence>
<dbReference type="AlphaFoldDB" id="A0A1M5T9F5"/>
<gene>
    <name evidence="2" type="ORF">SAMN04488530_15410</name>
</gene>
<keyword evidence="1" id="KW-1133">Transmembrane helix</keyword>
<feature type="transmembrane region" description="Helical" evidence="1">
    <location>
        <begin position="46"/>
        <end position="66"/>
    </location>
</feature>
<evidence type="ECO:0000313" key="2">
    <source>
        <dbReference type="EMBL" id="SHH47359.1"/>
    </source>
</evidence>
<protein>
    <recommendedName>
        <fullName evidence="4">DUF2933 domain-containing protein</fullName>
    </recommendedName>
</protein>
<keyword evidence="1" id="KW-0812">Transmembrane</keyword>
<keyword evidence="1" id="KW-0472">Membrane</keyword>
<evidence type="ECO:0000313" key="3">
    <source>
        <dbReference type="Proteomes" id="UP000243255"/>
    </source>
</evidence>
<proteinExistence type="predicted"/>
<sequence>MNCHNNNNNNGNNKKGFLKFGAMMGLCCILPVILVALLPLLGFKALALSGLASLICPIMMIGMMFMMGRSHKKGDDNGDNCCSKNEDSEYINVPKEDYKVIDKNK</sequence>
<name>A0A1M5T9F5_9FIRM</name>
<keyword evidence="3" id="KW-1185">Reference proteome</keyword>
<dbReference type="Proteomes" id="UP000243255">
    <property type="component" value="Unassembled WGS sequence"/>
</dbReference>
<dbReference type="RefSeq" id="WP_073127710.1">
    <property type="nucleotide sequence ID" value="NZ_BAABCH010000067.1"/>
</dbReference>